<evidence type="ECO:0000313" key="1">
    <source>
        <dbReference type="EMBL" id="CAF4606000.1"/>
    </source>
</evidence>
<evidence type="ECO:0000313" key="2">
    <source>
        <dbReference type="Proteomes" id="UP000663873"/>
    </source>
</evidence>
<gene>
    <name evidence="1" type="ORF">UJA718_LOCUS31390</name>
</gene>
<name>A0A821C972_9BILA</name>
<accession>A0A821C972</accession>
<comment type="caution">
    <text evidence="1">The sequence shown here is derived from an EMBL/GenBank/DDBJ whole genome shotgun (WGS) entry which is preliminary data.</text>
</comment>
<feature type="non-terminal residue" evidence="1">
    <location>
        <position position="1"/>
    </location>
</feature>
<dbReference type="AlphaFoldDB" id="A0A821C972"/>
<sequence>MGNEISKKKLINNVQNKSRYSFSLSSHEEKLKRENSEINAVELRQARNAVELRQARD</sequence>
<keyword evidence="2" id="KW-1185">Reference proteome</keyword>
<dbReference type="Proteomes" id="UP000663873">
    <property type="component" value="Unassembled WGS sequence"/>
</dbReference>
<proteinExistence type="predicted"/>
<organism evidence="1 2">
    <name type="scientific">Rotaria socialis</name>
    <dbReference type="NCBI Taxonomy" id="392032"/>
    <lineage>
        <taxon>Eukaryota</taxon>
        <taxon>Metazoa</taxon>
        <taxon>Spiralia</taxon>
        <taxon>Gnathifera</taxon>
        <taxon>Rotifera</taxon>
        <taxon>Eurotatoria</taxon>
        <taxon>Bdelloidea</taxon>
        <taxon>Philodinida</taxon>
        <taxon>Philodinidae</taxon>
        <taxon>Rotaria</taxon>
    </lineage>
</organism>
<reference evidence="1" key="1">
    <citation type="submission" date="2021-02" db="EMBL/GenBank/DDBJ databases">
        <authorList>
            <person name="Nowell W R."/>
        </authorList>
    </citation>
    <scope>NUCLEOTIDE SEQUENCE</scope>
</reference>
<protein>
    <submittedName>
        <fullName evidence="1">Uncharacterized protein</fullName>
    </submittedName>
</protein>
<dbReference type="EMBL" id="CAJOBP010023992">
    <property type="protein sequence ID" value="CAF4606000.1"/>
    <property type="molecule type" value="Genomic_DNA"/>
</dbReference>